<dbReference type="PANTHER" id="PTHR23504">
    <property type="entry name" value="MAJOR FACILITATOR SUPERFAMILY DOMAIN-CONTAINING PROTEIN 10"/>
    <property type="match status" value="1"/>
</dbReference>
<evidence type="ECO:0000256" key="5">
    <source>
        <dbReference type="ARBA" id="ARBA00023136"/>
    </source>
</evidence>
<dbReference type="InterPro" id="IPR001958">
    <property type="entry name" value="Tet-R_TetA/multi-R_MdtG-like"/>
</dbReference>
<keyword evidence="4 6" id="KW-1133">Transmembrane helix</keyword>
<evidence type="ECO:0000259" key="7">
    <source>
        <dbReference type="PROSITE" id="PS50850"/>
    </source>
</evidence>
<dbReference type="VEuPathDB" id="FungiDB:CCM_01886"/>
<dbReference type="PANTHER" id="PTHR23504:SF3">
    <property type="entry name" value="MAJOR FACILITATOR SUPERFAMILY (MFS) PROFILE DOMAIN-CONTAINING PROTEIN"/>
    <property type="match status" value="1"/>
</dbReference>
<feature type="transmembrane region" description="Helical" evidence="6">
    <location>
        <begin position="378"/>
        <end position="399"/>
    </location>
</feature>
<gene>
    <name evidence="8" type="ORF">CCM_01886</name>
</gene>
<dbReference type="GO" id="GO:0016020">
    <property type="term" value="C:membrane"/>
    <property type="evidence" value="ECO:0007669"/>
    <property type="project" value="UniProtKB-SubCell"/>
</dbReference>
<feature type="transmembrane region" description="Helical" evidence="6">
    <location>
        <begin position="346"/>
        <end position="366"/>
    </location>
</feature>
<dbReference type="HOGENOM" id="CLU_001265_54_6_1"/>
<dbReference type="Pfam" id="PF07690">
    <property type="entry name" value="MFS_1"/>
    <property type="match status" value="1"/>
</dbReference>
<feature type="transmembrane region" description="Helical" evidence="6">
    <location>
        <begin position="274"/>
        <end position="296"/>
    </location>
</feature>
<evidence type="ECO:0000256" key="4">
    <source>
        <dbReference type="ARBA" id="ARBA00022989"/>
    </source>
</evidence>
<dbReference type="KEGG" id="cmt:CCM_01886"/>
<evidence type="ECO:0000313" key="9">
    <source>
        <dbReference type="Proteomes" id="UP000001610"/>
    </source>
</evidence>
<dbReference type="InterPro" id="IPR020846">
    <property type="entry name" value="MFS_dom"/>
</dbReference>
<feature type="transmembrane region" description="Helical" evidence="6">
    <location>
        <begin position="115"/>
        <end position="134"/>
    </location>
</feature>
<dbReference type="Gene3D" id="1.20.1250.20">
    <property type="entry name" value="MFS general substrate transporter like domains"/>
    <property type="match status" value="1"/>
</dbReference>
<keyword evidence="9" id="KW-1185">Reference proteome</keyword>
<dbReference type="OMA" id="EICRKEH"/>
<evidence type="ECO:0000313" key="8">
    <source>
        <dbReference type="EMBL" id="EGX97226.1"/>
    </source>
</evidence>
<keyword evidence="2" id="KW-0813">Transport</keyword>
<keyword evidence="5 6" id="KW-0472">Membrane</keyword>
<dbReference type="PROSITE" id="PS50850">
    <property type="entry name" value="MFS"/>
    <property type="match status" value="1"/>
</dbReference>
<dbReference type="PRINTS" id="PR01035">
    <property type="entry name" value="TCRTETA"/>
</dbReference>
<dbReference type="GO" id="GO:0022857">
    <property type="term" value="F:transmembrane transporter activity"/>
    <property type="evidence" value="ECO:0007669"/>
    <property type="project" value="InterPro"/>
</dbReference>
<proteinExistence type="predicted"/>
<comment type="subcellular location">
    <subcellularLocation>
        <location evidence="1">Membrane</location>
        <topology evidence="1">Multi-pass membrane protein</topology>
    </subcellularLocation>
</comment>
<dbReference type="InterPro" id="IPR011701">
    <property type="entry name" value="MFS"/>
</dbReference>
<dbReference type="InParanoid" id="G3J2U7"/>
<reference evidence="8 9" key="1">
    <citation type="journal article" date="2011" name="Genome Biol.">
        <title>Genome sequence of the insect pathogenic fungus Cordyceps militaris, a valued traditional Chinese medicine.</title>
        <authorList>
            <person name="Zheng P."/>
            <person name="Xia Y."/>
            <person name="Xiao G."/>
            <person name="Xiong C."/>
            <person name="Hu X."/>
            <person name="Zhang S."/>
            <person name="Zheng H."/>
            <person name="Huang Y."/>
            <person name="Zhou Y."/>
            <person name="Wang S."/>
            <person name="Zhao G.P."/>
            <person name="Liu X."/>
            <person name="St Leger R.J."/>
            <person name="Wang C."/>
        </authorList>
    </citation>
    <scope>NUCLEOTIDE SEQUENCE [LARGE SCALE GENOMIC DNA]</scope>
    <source>
        <strain evidence="8 9">CM01</strain>
    </source>
</reference>
<accession>G3J2U7</accession>
<dbReference type="InterPro" id="IPR036259">
    <property type="entry name" value="MFS_trans_sf"/>
</dbReference>
<evidence type="ECO:0000256" key="6">
    <source>
        <dbReference type="SAM" id="Phobius"/>
    </source>
</evidence>
<keyword evidence="3 6" id="KW-0812">Transmembrane</keyword>
<dbReference type="eggNOG" id="KOG2615">
    <property type="taxonomic scope" value="Eukaryota"/>
</dbReference>
<dbReference type="GeneID" id="18163915"/>
<feature type="transmembrane region" description="Helical" evidence="6">
    <location>
        <begin position="45"/>
        <end position="66"/>
    </location>
</feature>
<protein>
    <submittedName>
        <fullName evidence="8">Major facilitator superfamily transporter</fullName>
    </submittedName>
</protein>
<organism evidence="8 9">
    <name type="scientific">Cordyceps militaris (strain CM01)</name>
    <name type="common">Caterpillar fungus</name>
    <dbReference type="NCBI Taxonomy" id="983644"/>
    <lineage>
        <taxon>Eukaryota</taxon>
        <taxon>Fungi</taxon>
        <taxon>Dikarya</taxon>
        <taxon>Ascomycota</taxon>
        <taxon>Pezizomycotina</taxon>
        <taxon>Sordariomycetes</taxon>
        <taxon>Hypocreomycetidae</taxon>
        <taxon>Hypocreales</taxon>
        <taxon>Cordycipitaceae</taxon>
        <taxon>Cordyceps</taxon>
    </lineage>
</organism>
<feature type="transmembrane region" description="Helical" evidence="6">
    <location>
        <begin position="172"/>
        <end position="194"/>
    </location>
</feature>
<dbReference type="EMBL" id="JH126399">
    <property type="protein sequence ID" value="EGX97226.1"/>
    <property type="molecule type" value="Genomic_DNA"/>
</dbReference>
<feature type="domain" description="Major facilitator superfamily (MFS) profile" evidence="7">
    <location>
        <begin position="44"/>
        <end position="471"/>
    </location>
</feature>
<feature type="transmembrane region" description="Helical" evidence="6">
    <location>
        <begin position="81"/>
        <end position="103"/>
    </location>
</feature>
<name>G3J2U7_CORMM</name>
<sequence>MTNTADSAAALEAAEDTPLLHHQHLNRYGSAKHGQTAEHARLSQLIVLCYARLMEPIAFFCIFPYMAEMVQRNGDLADADIGFYSGLLESAFSITQVIFLMAWGSLADRIGRKPVLIASLVGMAVGQVLFGMSTTLWQMALFRGLTGVFSSANLVIRTMVGENSTAKTRARAYSWYSTSGNIAVFLGPLLGGLLVDPAKQYPGVFSGIPFVEKYPYALSGLLVGSLGITAAVASAIFLQETLHSALSDQGEEENYCEDKPTTFQILTCANIPRAMFIFGQVMLLAFSCTAIFPVVLYTKVSIGGFGFSTAQSTMYVAMQGLSETTWLLLVFPLLHARVGSMGVVRLCSVAFPCVFAAHILMNALLRDGSDAASALSSILVWVLKLCVPGVWMAFTAVQLQLNEVSPGPYALGKINSIAEMLASLVRSIVPPIISSIFAIGVRDQICSGYFAWIVLTVLSLPLLGIVACRPS</sequence>
<dbReference type="Proteomes" id="UP000001610">
    <property type="component" value="Unassembled WGS sequence"/>
</dbReference>
<dbReference type="AlphaFoldDB" id="G3J2U7"/>
<evidence type="ECO:0000256" key="1">
    <source>
        <dbReference type="ARBA" id="ARBA00004141"/>
    </source>
</evidence>
<evidence type="ECO:0000256" key="2">
    <source>
        <dbReference type="ARBA" id="ARBA00022448"/>
    </source>
</evidence>
<dbReference type="RefSeq" id="XP_006667103.1">
    <property type="nucleotide sequence ID" value="XM_006667040.1"/>
</dbReference>
<feature type="transmembrane region" description="Helical" evidence="6">
    <location>
        <begin position="447"/>
        <end position="468"/>
    </location>
</feature>
<dbReference type="SUPFAM" id="SSF103473">
    <property type="entry name" value="MFS general substrate transporter"/>
    <property type="match status" value="1"/>
</dbReference>
<feature type="transmembrane region" description="Helical" evidence="6">
    <location>
        <begin position="140"/>
        <end position="160"/>
    </location>
</feature>
<evidence type="ECO:0000256" key="3">
    <source>
        <dbReference type="ARBA" id="ARBA00022692"/>
    </source>
</evidence>
<feature type="transmembrane region" description="Helical" evidence="6">
    <location>
        <begin position="214"/>
        <end position="238"/>
    </location>
</feature>
<dbReference type="OrthoDB" id="419616at2759"/>
<feature type="transmembrane region" description="Helical" evidence="6">
    <location>
        <begin position="316"/>
        <end position="334"/>
    </location>
</feature>